<dbReference type="PANTHER" id="PTHR34837">
    <property type="entry name" value="OS05G0595500 PROTEIN"/>
    <property type="match status" value="1"/>
</dbReference>
<dbReference type="OMA" id="METAREH"/>
<feature type="region of interest" description="Disordered" evidence="1">
    <location>
        <begin position="1"/>
        <end position="367"/>
    </location>
</feature>
<feature type="region of interest" description="Disordered" evidence="1">
    <location>
        <begin position="509"/>
        <end position="608"/>
    </location>
</feature>
<organism evidence="2 3">
    <name type="scientific">Zostera marina</name>
    <name type="common">Eelgrass</name>
    <dbReference type="NCBI Taxonomy" id="29655"/>
    <lineage>
        <taxon>Eukaryota</taxon>
        <taxon>Viridiplantae</taxon>
        <taxon>Streptophyta</taxon>
        <taxon>Embryophyta</taxon>
        <taxon>Tracheophyta</taxon>
        <taxon>Spermatophyta</taxon>
        <taxon>Magnoliopsida</taxon>
        <taxon>Liliopsida</taxon>
        <taxon>Zosteraceae</taxon>
        <taxon>Zostera</taxon>
    </lineage>
</organism>
<feature type="compositionally biased region" description="Basic residues" evidence="1">
    <location>
        <begin position="1"/>
        <end position="17"/>
    </location>
</feature>
<feature type="compositionally biased region" description="Basic and acidic residues" evidence="1">
    <location>
        <begin position="342"/>
        <end position="358"/>
    </location>
</feature>
<feature type="region of interest" description="Disordered" evidence="1">
    <location>
        <begin position="625"/>
        <end position="678"/>
    </location>
</feature>
<gene>
    <name evidence="2" type="ORF">ZOSMA_254G00020</name>
</gene>
<feature type="compositionally biased region" description="Acidic residues" evidence="1">
    <location>
        <begin position="1157"/>
        <end position="1169"/>
    </location>
</feature>
<dbReference type="EMBL" id="LFYR01000877">
    <property type="protein sequence ID" value="KMZ67879.1"/>
    <property type="molecule type" value="Genomic_DNA"/>
</dbReference>
<feature type="compositionally biased region" description="Basic and acidic residues" evidence="1">
    <location>
        <begin position="18"/>
        <end position="31"/>
    </location>
</feature>
<feature type="compositionally biased region" description="Basic and acidic residues" evidence="1">
    <location>
        <begin position="652"/>
        <end position="663"/>
    </location>
</feature>
<dbReference type="OrthoDB" id="1938945at2759"/>
<evidence type="ECO:0000313" key="3">
    <source>
        <dbReference type="Proteomes" id="UP000036987"/>
    </source>
</evidence>
<dbReference type="PANTHER" id="PTHR34837:SF1">
    <property type="entry name" value="LOW PROTEIN: ZINC FINGER CCCH DOMAIN PROTEIN"/>
    <property type="match status" value="1"/>
</dbReference>
<feature type="region of interest" description="Disordered" evidence="1">
    <location>
        <begin position="1154"/>
        <end position="1193"/>
    </location>
</feature>
<keyword evidence="3" id="KW-1185">Reference proteome</keyword>
<feature type="compositionally biased region" description="Low complexity" evidence="1">
    <location>
        <begin position="546"/>
        <end position="560"/>
    </location>
</feature>
<reference evidence="3" key="1">
    <citation type="journal article" date="2016" name="Nature">
        <title>The genome of the seagrass Zostera marina reveals angiosperm adaptation to the sea.</title>
        <authorList>
            <person name="Olsen J.L."/>
            <person name="Rouze P."/>
            <person name="Verhelst B."/>
            <person name="Lin Y.-C."/>
            <person name="Bayer T."/>
            <person name="Collen J."/>
            <person name="Dattolo E."/>
            <person name="De Paoli E."/>
            <person name="Dittami S."/>
            <person name="Maumus F."/>
            <person name="Michel G."/>
            <person name="Kersting A."/>
            <person name="Lauritano C."/>
            <person name="Lohaus R."/>
            <person name="Toepel M."/>
            <person name="Tonon T."/>
            <person name="Vanneste K."/>
            <person name="Amirebrahimi M."/>
            <person name="Brakel J."/>
            <person name="Bostroem C."/>
            <person name="Chovatia M."/>
            <person name="Grimwood J."/>
            <person name="Jenkins J.W."/>
            <person name="Jueterbock A."/>
            <person name="Mraz A."/>
            <person name="Stam W.T."/>
            <person name="Tice H."/>
            <person name="Bornberg-Bauer E."/>
            <person name="Green P.J."/>
            <person name="Pearson G.A."/>
            <person name="Procaccini G."/>
            <person name="Duarte C.M."/>
            <person name="Schmutz J."/>
            <person name="Reusch T.B.H."/>
            <person name="Van de Peer Y."/>
        </authorList>
    </citation>
    <scope>NUCLEOTIDE SEQUENCE [LARGE SCALE GENOMIC DNA]</scope>
    <source>
        <strain evidence="3">cv. Finnish</strain>
    </source>
</reference>
<feature type="compositionally biased region" description="Acidic residues" evidence="1">
    <location>
        <begin position="80"/>
        <end position="92"/>
    </location>
</feature>
<feature type="compositionally biased region" description="Basic and acidic residues" evidence="1">
    <location>
        <begin position="93"/>
        <end position="216"/>
    </location>
</feature>
<sequence length="1306" mass="148091">MPRSSRHRSSHRQHRRRERLDSDSDGDRDSRGSASASASASEKRKVASFIRSPDENNSLEGKRGGKNVDLLVVVERWNGDDGEGREEELEEDEGKREAKMDKDRSGKKREGLGGDKRSEKDSKRSVRSGDENGAELRSRERERGLDKGKDCLVDKKRDYDHKKYREREPEKAKERRSERDHWPDVNRERRAKRGREEIGGRERDSEAKDTTREKTSDGFSIKSASRLSSGDKKIKGIVENGDRQEITEFHNFDLDKDISKRSRRKDYSSDKDKFYEDDRDSYDRRLVSIDDHARNDSYKIDKYKEERYKEKNQGDFDRDERHPRHDKHQDVRYAKDQMGIRSESKHYRDETKPFENRSKRGRVQDNGCESSPYVDECSMSHRDNKDKKFFFDNNDLCSVMKSQSIIESQSLENSMLASHLTELNDYKIKKEKYNIKGGTDSTQIVQSSHVDVVKNEFSSKLVDAARRKSEEKMENYSVPINDHSCPSIRHIDSESSGVLESHFTEKNTLKEHPVDDFQENSTASQNPTNQRYDCQTSPRHISEKPSSSSGRRYSNRRSSSPYIDSEEIKQKTSYSRDGRGYSPIEKRQDFSRGKQEGTNGYSQMDLPVGDFIPVGSLPYKRTDYLSNSSASPHHYPSSTVRHGMDNPASGSDGDKFQAGERKSNNRHRRTVDPNYGRGHVNSMKGVLNCWPSPVPNGFVPFHNGPPPGGFYPVPQPFSVPRLPPMYGVRPPMDLNQHCNPFHMNESSDGFSDHSRPFGLWNRADDPFPPNLQSWDGNNNIFSDGSYMQCRSDWEPKNHLLNNPGSDINIDSLKELNENATGNFHTSEKEMENVSDFQSSGEQTKSVFTEVNGSKDIQNKKKTKGILFKILQEPSKLSDSNIGLTSIILSNLDISIDLAGPELYKQWAKKVGPERNIPLSCQADKPAKDLDYKKEPLSIPIHNKTLCFPTLPTDTFQKAMSLYKKDCRNKEKILSSVIKIKEEMDLPECSDVMKVDSIEKFTHVNSMENIDSFIHVEENNININKLETNIDDTASLEQSDAVKNFSPDADLLRNDSLSDIMNEDADNVSTFQVGLADVGSPKHSVVEEVDCIRNPPNVNLFEIDCSSDKLNENSGTLVAFEESFIGDMASPKQSDAKETQNVGEQCSDAFKSLVNDNPLDDMEEDNDDAGNLEISNAGDEVKDNSPVVMHSSPDVKITEPGVGVCLNEPDFMEIDPTEKLPIPNVNSLEIGALSENIGKDECNLSSRKRHDCDTEDIRSATCEPQSSTIYSAVDCGQNPSQVFDSLIMAECVEKNINRIHHSPKSTH</sequence>
<evidence type="ECO:0000313" key="2">
    <source>
        <dbReference type="EMBL" id="KMZ67879.1"/>
    </source>
</evidence>
<dbReference type="STRING" id="29655.A0A0K9PFX2"/>
<proteinExistence type="predicted"/>
<feature type="compositionally biased region" description="Basic and acidic residues" evidence="1">
    <location>
        <begin position="229"/>
        <end position="335"/>
    </location>
</feature>
<feature type="compositionally biased region" description="Polar residues" evidence="1">
    <location>
        <begin position="519"/>
        <end position="539"/>
    </location>
</feature>
<name>A0A0K9PFX2_ZOSMR</name>
<comment type="caution">
    <text evidence="2">The sequence shown here is derived from an EMBL/GenBank/DDBJ whole genome shotgun (WGS) entry which is preliminary data.</text>
</comment>
<dbReference type="Proteomes" id="UP000036987">
    <property type="component" value="Unassembled WGS sequence"/>
</dbReference>
<feature type="compositionally biased region" description="Polar residues" evidence="1">
    <location>
        <begin position="625"/>
        <end position="640"/>
    </location>
</feature>
<feature type="region of interest" description="Disordered" evidence="1">
    <location>
        <begin position="467"/>
        <end position="489"/>
    </location>
</feature>
<feature type="compositionally biased region" description="Basic and acidic residues" evidence="1">
    <location>
        <begin position="566"/>
        <end position="595"/>
    </location>
</feature>
<accession>A0A0K9PFX2</accession>
<evidence type="ECO:0000256" key="1">
    <source>
        <dbReference type="SAM" id="MobiDB-lite"/>
    </source>
</evidence>
<protein>
    <submittedName>
        <fullName evidence="2">Uncharacterized protein</fullName>
    </submittedName>
</protein>